<dbReference type="AlphaFoldDB" id="A0A498IMY0"/>
<evidence type="ECO:0000313" key="1">
    <source>
        <dbReference type="EMBL" id="RXH83485.1"/>
    </source>
</evidence>
<accession>A0A498IMY0</accession>
<protein>
    <submittedName>
        <fullName evidence="1">Uncharacterized protein</fullName>
    </submittedName>
</protein>
<comment type="caution">
    <text evidence="1">The sequence shown here is derived from an EMBL/GenBank/DDBJ whole genome shotgun (WGS) entry which is preliminary data.</text>
</comment>
<organism evidence="1 2">
    <name type="scientific">Malus domestica</name>
    <name type="common">Apple</name>
    <name type="synonym">Pyrus malus</name>
    <dbReference type="NCBI Taxonomy" id="3750"/>
    <lineage>
        <taxon>Eukaryota</taxon>
        <taxon>Viridiplantae</taxon>
        <taxon>Streptophyta</taxon>
        <taxon>Embryophyta</taxon>
        <taxon>Tracheophyta</taxon>
        <taxon>Spermatophyta</taxon>
        <taxon>Magnoliopsida</taxon>
        <taxon>eudicotyledons</taxon>
        <taxon>Gunneridae</taxon>
        <taxon>Pentapetalae</taxon>
        <taxon>rosids</taxon>
        <taxon>fabids</taxon>
        <taxon>Rosales</taxon>
        <taxon>Rosaceae</taxon>
        <taxon>Amygdaloideae</taxon>
        <taxon>Maleae</taxon>
        <taxon>Malus</taxon>
    </lineage>
</organism>
<reference evidence="1 2" key="1">
    <citation type="submission" date="2018-10" db="EMBL/GenBank/DDBJ databases">
        <title>A high-quality apple genome assembly.</title>
        <authorList>
            <person name="Hu J."/>
        </authorList>
    </citation>
    <scope>NUCLEOTIDE SEQUENCE [LARGE SCALE GENOMIC DNA]</scope>
    <source>
        <strain evidence="2">cv. HFTH1</strain>
        <tissue evidence="1">Young leaf</tissue>
    </source>
</reference>
<evidence type="ECO:0000313" key="2">
    <source>
        <dbReference type="Proteomes" id="UP000290289"/>
    </source>
</evidence>
<sequence>MEHVLQRGEAFKAITQPILKNAACLRGSNGTDSVEHQHKRLVSVGEGSHFSKSWLVNVKRVYMPFNLDNHSVIVEMNLIASRIIGGLLHFHFKSIELMSVDLPLNLIKLQNVSAFRLRMTVDMWLWVHNL</sequence>
<proteinExistence type="predicted"/>
<dbReference type="Proteomes" id="UP000290289">
    <property type="component" value="Chromosome 11"/>
</dbReference>
<keyword evidence="2" id="KW-1185">Reference proteome</keyword>
<dbReference type="EMBL" id="RDQH01000337">
    <property type="protein sequence ID" value="RXH83485.1"/>
    <property type="molecule type" value="Genomic_DNA"/>
</dbReference>
<gene>
    <name evidence="1" type="ORF">DVH24_005738</name>
</gene>
<name>A0A498IMY0_MALDO</name>